<dbReference type="InterPro" id="IPR006612">
    <property type="entry name" value="THAP_Znf"/>
</dbReference>
<evidence type="ECO:0000256" key="3">
    <source>
        <dbReference type="ARBA" id="ARBA00022833"/>
    </source>
</evidence>
<accession>A0AAV1M7X0</accession>
<gene>
    <name evidence="7" type="ORF">PARMNEM_LOCUS20985</name>
</gene>
<dbReference type="PANTHER" id="PTHR46927:SF3">
    <property type="entry name" value="THAP-TYPE DOMAIN-CONTAINING PROTEIN"/>
    <property type="match status" value="1"/>
</dbReference>
<feature type="domain" description="THAP-type" evidence="6">
    <location>
        <begin position="1"/>
        <end position="55"/>
    </location>
</feature>
<evidence type="ECO:0000313" key="7">
    <source>
        <dbReference type="EMBL" id="CAK1602484.1"/>
    </source>
</evidence>
<evidence type="ECO:0000256" key="1">
    <source>
        <dbReference type="ARBA" id="ARBA00022723"/>
    </source>
</evidence>
<organism evidence="7 8">
    <name type="scientific">Parnassius mnemosyne</name>
    <name type="common">clouded apollo</name>
    <dbReference type="NCBI Taxonomy" id="213953"/>
    <lineage>
        <taxon>Eukaryota</taxon>
        <taxon>Metazoa</taxon>
        <taxon>Ecdysozoa</taxon>
        <taxon>Arthropoda</taxon>
        <taxon>Hexapoda</taxon>
        <taxon>Insecta</taxon>
        <taxon>Pterygota</taxon>
        <taxon>Neoptera</taxon>
        <taxon>Endopterygota</taxon>
        <taxon>Lepidoptera</taxon>
        <taxon>Glossata</taxon>
        <taxon>Ditrysia</taxon>
        <taxon>Papilionoidea</taxon>
        <taxon>Papilionidae</taxon>
        <taxon>Parnassiinae</taxon>
        <taxon>Parnassini</taxon>
        <taxon>Parnassius</taxon>
        <taxon>Driopa</taxon>
    </lineage>
</organism>
<dbReference type="Pfam" id="PF05485">
    <property type="entry name" value="THAP"/>
    <property type="match status" value="1"/>
</dbReference>
<dbReference type="GO" id="GO:0008270">
    <property type="term" value="F:zinc ion binding"/>
    <property type="evidence" value="ECO:0007669"/>
    <property type="project" value="UniProtKB-KW"/>
</dbReference>
<dbReference type="GO" id="GO:0003677">
    <property type="term" value="F:DNA binding"/>
    <property type="evidence" value="ECO:0007669"/>
    <property type="project" value="UniProtKB-UniRule"/>
</dbReference>
<comment type="caution">
    <text evidence="7">The sequence shown here is derived from an EMBL/GenBank/DDBJ whole genome shotgun (WGS) entry which is preliminary data.</text>
</comment>
<keyword evidence="4 5" id="KW-0238">DNA-binding</keyword>
<name>A0AAV1M7X0_9NEOP</name>
<evidence type="ECO:0000256" key="5">
    <source>
        <dbReference type="PROSITE-ProRule" id="PRU00309"/>
    </source>
</evidence>
<dbReference type="PANTHER" id="PTHR46927">
    <property type="entry name" value="AGAP005574-PA"/>
    <property type="match status" value="1"/>
</dbReference>
<dbReference type="SUPFAM" id="SSF57716">
    <property type="entry name" value="Glucocorticoid receptor-like (DNA-binding domain)"/>
    <property type="match status" value="1"/>
</dbReference>
<dbReference type="InterPro" id="IPR052224">
    <property type="entry name" value="THAP_domain_protein"/>
</dbReference>
<proteinExistence type="predicted"/>
<keyword evidence="8" id="KW-1185">Reference proteome</keyword>
<sequence>MKEKWLKVIRNQRHEDDWMPTTYSKVCSEHFLTSDVYITKNNLRRLKKTAVPVIKKEEQNTILSSPSSLQRVIVSDGDSIFDTPRKTFLKTKLRKFSLEKRWLQLNNYNLIRKNKRVKEKCNNLKQIVSELKKKKIFYNTSDKRTKS</sequence>
<evidence type="ECO:0000256" key="2">
    <source>
        <dbReference type="ARBA" id="ARBA00022771"/>
    </source>
</evidence>
<evidence type="ECO:0000259" key="6">
    <source>
        <dbReference type="PROSITE" id="PS50950"/>
    </source>
</evidence>
<dbReference type="PROSITE" id="PS50950">
    <property type="entry name" value="ZF_THAP"/>
    <property type="match status" value="1"/>
</dbReference>
<evidence type="ECO:0000313" key="8">
    <source>
        <dbReference type="Proteomes" id="UP001314205"/>
    </source>
</evidence>
<keyword evidence="1" id="KW-0479">Metal-binding</keyword>
<dbReference type="EMBL" id="CAVLGL010000137">
    <property type="protein sequence ID" value="CAK1602484.1"/>
    <property type="molecule type" value="Genomic_DNA"/>
</dbReference>
<reference evidence="7 8" key="1">
    <citation type="submission" date="2023-11" db="EMBL/GenBank/DDBJ databases">
        <authorList>
            <person name="Hedman E."/>
            <person name="Englund M."/>
            <person name="Stromberg M."/>
            <person name="Nyberg Akerstrom W."/>
            <person name="Nylinder S."/>
            <person name="Jareborg N."/>
            <person name="Kallberg Y."/>
            <person name="Kronander E."/>
        </authorList>
    </citation>
    <scope>NUCLEOTIDE SEQUENCE [LARGE SCALE GENOMIC DNA]</scope>
</reference>
<evidence type="ECO:0000256" key="4">
    <source>
        <dbReference type="ARBA" id="ARBA00023125"/>
    </source>
</evidence>
<dbReference type="Proteomes" id="UP001314205">
    <property type="component" value="Unassembled WGS sequence"/>
</dbReference>
<keyword evidence="3" id="KW-0862">Zinc</keyword>
<keyword evidence="2 5" id="KW-0863">Zinc-finger</keyword>
<protein>
    <recommendedName>
        <fullName evidence="6">THAP-type domain-containing protein</fullName>
    </recommendedName>
</protein>
<dbReference type="AlphaFoldDB" id="A0AAV1M7X0"/>